<comment type="catalytic activity">
    <reaction evidence="4">
        <text>a phosphate monoester + H2O = an alcohol + phosphate</text>
        <dbReference type="Rhea" id="RHEA:15017"/>
        <dbReference type="ChEBI" id="CHEBI:15377"/>
        <dbReference type="ChEBI" id="CHEBI:30879"/>
        <dbReference type="ChEBI" id="CHEBI:43474"/>
        <dbReference type="ChEBI" id="CHEBI:67140"/>
        <dbReference type="EC" id="3.1.3.1"/>
    </reaction>
    <physiologicalReaction direction="left-to-right" evidence="4">
        <dbReference type="Rhea" id="RHEA:15018"/>
    </physiologicalReaction>
</comment>
<evidence type="ECO:0000256" key="14">
    <source>
        <dbReference type="PIRSR" id="PIRSR601952-2"/>
    </source>
</evidence>
<dbReference type="SUPFAM" id="SSF53649">
    <property type="entry name" value="Alkaline phosphatase-like"/>
    <property type="match status" value="1"/>
</dbReference>
<dbReference type="PANTHER" id="PTHR11596">
    <property type="entry name" value="ALKALINE PHOSPHATASE"/>
    <property type="match status" value="1"/>
</dbReference>
<evidence type="ECO:0000256" key="9">
    <source>
        <dbReference type="ARBA" id="ARBA00048097"/>
    </source>
</evidence>
<comment type="cofactor">
    <cofactor evidence="14">
        <name>Zn(2+)</name>
        <dbReference type="ChEBI" id="CHEBI:29105"/>
    </cofactor>
    <text evidence="14">Binds 2 Zn(2+) ions.</text>
</comment>
<organism evidence="15 16">
    <name type="scientific">Octopus vulgaris</name>
    <name type="common">Common octopus</name>
    <dbReference type="NCBI Taxonomy" id="6645"/>
    <lineage>
        <taxon>Eukaryota</taxon>
        <taxon>Metazoa</taxon>
        <taxon>Spiralia</taxon>
        <taxon>Lophotrochozoa</taxon>
        <taxon>Mollusca</taxon>
        <taxon>Cephalopoda</taxon>
        <taxon>Coleoidea</taxon>
        <taxon>Octopodiformes</taxon>
        <taxon>Octopoda</taxon>
        <taxon>Incirrata</taxon>
        <taxon>Octopodidae</taxon>
        <taxon>Octopus</taxon>
    </lineage>
</organism>
<comment type="catalytic activity">
    <reaction evidence="9">
        <text>diphosphate + H2O = 2 phosphate + H(+)</text>
        <dbReference type="Rhea" id="RHEA:24576"/>
        <dbReference type="ChEBI" id="CHEBI:15377"/>
        <dbReference type="ChEBI" id="CHEBI:15378"/>
        <dbReference type="ChEBI" id="CHEBI:33019"/>
        <dbReference type="ChEBI" id="CHEBI:43474"/>
    </reaction>
    <physiologicalReaction direction="left-to-right" evidence="9">
        <dbReference type="Rhea" id="RHEA:24577"/>
    </physiologicalReaction>
</comment>
<evidence type="ECO:0000256" key="13">
    <source>
        <dbReference type="ARBA" id="ARBA00049526"/>
    </source>
</evidence>
<comment type="cofactor">
    <cofactor evidence="14">
        <name>Mg(2+)</name>
        <dbReference type="ChEBI" id="CHEBI:18420"/>
    </cofactor>
    <text evidence="14">Binds 1 Mg(2+) ion.</text>
</comment>
<dbReference type="Pfam" id="PF00245">
    <property type="entry name" value="Alk_phosphatase"/>
    <property type="match status" value="1"/>
</dbReference>
<dbReference type="Gene3D" id="3.40.720.10">
    <property type="entry name" value="Alkaline Phosphatase, subunit A"/>
    <property type="match status" value="1"/>
</dbReference>
<feature type="binding site" evidence="14">
    <location>
        <position position="21"/>
    </location>
    <ligand>
        <name>Mg(2+)</name>
        <dbReference type="ChEBI" id="CHEBI:18420"/>
    </ligand>
</feature>
<evidence type="ECO:0000256" key="4">
    <source>
        <dbReference type="ARBA" id="ARBA00036105"/>
    </source>
</evidence>
<accession>A0AA36BUK3</accession>
<dbReference type="SMART" id="SM00098">
    <property type="entry name" value="alkPPc"/>
    <property type="match status" value="1"/>
</dbReference>
<evidence type="ECO:0000256" key="6">
    <source>
        <dbReference type="ARBA" id="ARBA00037828"/>
    </source>
</evidence>
<feature type="binding site" evidence="14">
    <location>
        <position position="144"/>
    </location>
    <ligand>
        <name>Zn(2+)</name>
        <dbReference type="ChEBI" id="CHEBI:29105"/>
        <label>2</label>
    </ligand>
</feature>
<comment type="catalytic activity">
    <reaction evidence="5">
        <text>AMP + H2O = adenosine + phosphate</text>
        <dbReference type="Rhea" id="RHEA:29375"/>
        <dbReference type="ChEBI" id="CHEBI:15377"/>
        <dbReference type="ChEBI" id="CHEBI:16335"/>
        <dbReference type="ChEBI" id="CHEBI:43474"/>
        <dbReference type="ChEBI" id="CHEBI:456215"/>
    </reaction>
    <physiologicalReaction direction="left-to-right" evidence="5">
        <dbReference type="Rhea" id="RHEA:29376"/>
    </physiologicalReaction>
</comment>
<dbReference type="GO" id="GO:0031214">
    <property type="term" value="P:biomineral tissue development"/>
    <property type="evidence" value="ECO:0007669"/>
    <property type="project" value="UniProtKB-KW"/>
</dbReference>
<comment type="subunit">
    <text evidence="1">Homodimer.</text>
</comment>
<evidence type="ECO:0000256" key="12">
    <source>
        <dbReference type="ARBA" id="ARBA00049444"/>
    </source>
</evidence>
<evidence type="ECO:0000313" key="16">
    <source>
        <dbReference type="Proteomes" id="UP001162480"/>
    </source>
</evidence>
<comment type="subcellular location">
    <subcellularLocation>
        <location evidence="6">Extracellular vesicle membrane</location>
        <topology evidence="6">Lipid-anchor</topology>
        <topology evidence="6">GPI-anchor</topology>
    </subcellularLocation>
</comment>
<evidence type="ECO:0000256" key="5">
    <source>
        <dbReference type="ARBA" id="ARBA00036923"/>
    </source>
</evidence>
<comment type="catalytic activity">
    <reaction evidence="12">
        <text>pyridoxal 5'-phosphate + H2O = pyridoxal + phosphate</text>
        <dbReference type="Rhea" id="RHEA:20533"/>
        <dbReference type="ChEBI" id="CHEBI:15377"/>
        <dbReference type="ChEBI" id="CHEBI:17310"/>
        <dbReference type="ChEBI" id="CHEBI:43474"/>
        <dbReference type="ChEBI" id="CHEBI:597326"/>
    </reaction>
    <physiologicalReaction direction="left-to-right" evidence="12">
        <dbReference type="Rhea" id="RHEA:20534"/>
    </physiologicalReaction>
</comment>
<evidence type="ECO:0000256" key="1">
    <source>
        <dbReference type="ARBA" id="ARBA00011738"/>
    </source>
</evidence>
<protein>
    <recommendedName>
        <fullName evidence="7">Alkaline phosphatase, tissue-nonspecific isozyme</fullName>
        <ecNumber evidence="2">3.1.3.1</ecNumber>
    </recommendedName>
    <alternativeName>
        <fullName evidence="8">Phosphoamidase</fullName>
    </alternativeName>
</protein>
<evidence type="ECO:0000256" key="3">
    <source>
        <dbReference type="ARBA" id="ARBA00022591"/>
    </source>
</evidence>
<evidence type="ECO:0000256" key="10">
    <source>
        <dbReference type="ARBA" id="ARBA00048778"/>
    </source>
</evidence>
<feature type="binding site" evidence="14">
    <location>
        <position position="30"/>
    </location>
    <ligand>
        <name>Zn(2+)</name>
        <dbReference type="ChEBI" id="CHEBI:29105"/>
        <label>2</label>
    </ligand>
</feature>
<dbReference type="EC" id="3.1.3.1" evidence="2"/>
<comment type="catalytic activity">
    <reaction evidence="13">
        <text>ADP + H2O = AMP + phosphate + H(+)</text>
        <dbReference type="Rhea" id="RHEA:61436"/>
        <dbReference type="ChEBI" id="CHEBI:15377"/>
        <dbReference type="ChEBI" id="CHEBI:15378"/>
        <dbReference type="ChEBI" id="CHEBI:43474"/>
        <dbReference type="ChEBI" id="CHEBI:456215"/>
        <dbReference type="ChEBI" id="CHEBI:456216"/>
    </reaction>
    <physiologicalReaction direction="left-to-right" evidence="13">
        <dbReference type="Rhea" id="RHEA:61437"/>
    </physiologicalReaction>
</comment>
<keyword evidence="16" id="KW-1185">Reference proteome</keyword>
<evidence type="ECO:0000256" key="11">
    <source>
        <dbReference type="ARBA" id="ARBA00048929"/>
    </source>
</evidence>
<feature type="binding site" evidence="14">
    <location>
        <position position="67"/>
    </location>
    <ligand>
        <name>Zn(2+)</name>
        <dbReference type="ChEBI" id="CHEBI:29105"/>
        <label>2</label>
    </ligand>
</feature>
<evidence type="ECO:0000256" key="2">
    <source>
        <dbReference type="ARBA" id="ARBA00012647"/>
    </source>
</evidence>
<dbReference type="InterPro" id="IPR001952">
    <property type="entry name" value="Alkaline_phosphatase"/>
</dbReference>
<keyword evidence="14" id="KW-0479">Metal-binding</keyword>
<dbReference type="PANTHER" id="PTHR11596:SF74">
    <property type="entry name" value="ALKALINE PHOSPHATASE, TISSUE-NONSPECIFIC ISOZYME"/>
    <property type="match status" value="1"/>
</dbReference>
<keyword evidence="14" id="KW-0862">Zinc</keyword>
<dbReference type="GO" id="GO:0046872">
    <property type="term" value="F:metal ion binding"/>
    <property type="evidence" value="ECO:0007669"/>
    <property type="project" value="UniProtKB-KW"/>
</dbReference>
<gene>
    <name evidence="15" type="ORF">OCTVUL_1B029985</name>
</gene>
<dbReference type="InterPro" id="IPR017850">
    <property type="entry name" value="Alkaline_phosphatase_core_sf"/>
</dbReference>
<dbReference type="AlphaFoldDB" id="A0AA36BUK3"/>
<evidence type="ECO:0000256" key="7">
    <source>
        <dbReference type="ARBA" id="ARBA00040525"/>
    </source>
</evidence>
<feature type="binding site" evidence="14">
    <location>
        <position position="26"/>
    </location>
    <ligand>
        <name>Zn(2+)</name>
        <dbReference type="ChEBI" id="CHEBI:29105"/>
        <label>2</label>
    </ligand>
</feature>
<feature type="binding site" evidence="14">
    <location>
        <position position="68"/>
    </location>
    <ligand>
        <name>Zn(2+)</name>
        <dbReference type="ChEBI" id="CHEBI:29105"/>
        <label>2</label>
    </ligand>
</feature>
<comment type="catalytic activity">
    <reaction evidence="10">
        <text>ATP + H2O = ADP + phosphate + H(+)</text>
        <dbReference type="Rhea" id="RHEA:13065"/>
        <dbReference type="ChEBI" id="CHEBI:15377"/>
        <dbReference type="ChEBI" id="CHEBI:15378"/>
        <dbReference type="ChEBI" id="CHEBI:30616"/>
        <dbReference type="ChEBI" id="CHEBI:43474"/>
        <dbReference type="ChEBI" id="CHEBI:456216"/>
    </reaction>
    <physiologicalReaction direction="left-to-right" evidence="10">
        <dbReference type="Rhea" id="RHEA:13066"/>
    </physiologicalReaction>
</comment>
<comment type="catalytic activity">
    <reaction evidence="11">
        <text>phosphoethanolamine + H2O = ethanolamine + phosphate</text>
        <dbReference type="Rhea" id="RHEA:16089"/>
        <dbReference type="ChEBI" id="CHEBI:15377"/>
        <dbReference type="ChEBI" id="CHEBI:43474"/>
        <dbReference type="ChEBI" id="CHEBI:57603"/>
        <dbReference type="ChEBI" id="CHEBI:58190"/>
    </reaction>
    <physiologicalReaction direction="left-to-right" evidence="11">
        <dbReference type="Rhea" id="RHEA:16090"/>
    </physiologicalReaction>
</comment>
<reference evidence="15" key="1">
    <citation type="submission" date="2023-08" db="EMBL/GenBank/DDBJ databases">
        <authorList>
            <person name="Alioto T."/>
            <person name="Alioto T."/>
            <person name="Gomez Garrido J."/>
        </authorList>
    </citation>
    <scope>NUCLEOTIDE SEQUENCE</scope>
</reference>
<name>A0AA36BUK3_OCTVU</name>
<dbReference type="GO" id="GO:0004035">
    <property type="term" value="F:alkaline phosphatase activity"/>
    <property type="evidence" value="ECO:0007669"/>
    <property type="project" value="UniProtKB-EC"/>
</dbReference>
<sequence length="195" mass="21295">MTEKAIQILKKNTLGFFLLVEGGRIDHGHHANSAIKALSELSSFDDAVAKGVDTTNEKDTLIIVSADHSHVFNIAGYPTRGTDILDKVPRDPVNKGPTDDMPMTVLVYGNGPGYTPQRANLTNVDTTLKKYLQQSAVPLADETHGGKDVVAYARGPMSHLISGVKEQNYLAVEVFVVLIAPKKKYRVDKSFSLLY</sequence>
<dbReference type="EMBL" id="OX597838">
    <property type="protein sequence ID" value="CAI9740640.1"/>
    <property type="molecule type" value="Genomic_DNA"/>
</dbReference>
<evidence type="ECO:0000313" key="15">
    <source>
        <dbReference type="EMBL" id="CAI9740640.1"/>
    </source>
</evidence>
<proteinExistence type="predicted"/>
<keyword evidence="14" id="KW-0460">Magnesium</keyword>
<evidence type="ECO:0000256" key="8">
    <source>
        <dbReference type="ARBA" id="ARBA00042603"/>
    </source>
</evidence>
<dbReference type="Proteomes" id="UP001162480">
    <property type="component" value="Chromosome 25"/>
</dbReference>
<keyword evidence="3" id="KW-0091">Biomineralization</keyword>